<organism evidence="2 3">
    <name type="scientific">Lactococcus protaetiae</name>
    <dbReference type="NCBI Taxonomy" id="2592653"/>
    <lineage>
        <taxon>Bacteria</taxon>
        <taxon>Bacillati</taxon>
        <taxon>Bacillota</taxon>
        <taxon>Bacilli</taxon>
        <taxon>Lactobacillales</taxon>
        <taxon>Streptococcaceae</taxon>
        <taxon>Lactococcus</taxon>
    </lineage>
</organism>
<feature type="transmembrane region" description="Helical" evidence="1">
    <location>
        <begin position="106"/>
        <end position="132"/>
    </location>
</feature>
<dbReference type="Proteomes" id="UP000315128">
    <property type="component" value="Chromosome"/>
</dbReference>
<evidence type="ECO:0000313" key="3">
    <source>
        <dbReference type="Proteomes" id="UP000315128"/>
    </source>
</evidence>
<dbReference type="InterPro" id="IPR010390">
    <property type="entry name" value="ABC-2_transporter-like"/>
</dbReference>
<keyword evidence="1" id="KW-1133">Transmembrane helix</keyword>
<reference evidence="2 3" key="1">
    <citation type="submission" date="2019-07" db="EMBL/GenBank/DDBJ databases">
        <title>Genome sequencing of KACC 19320.</title>
        <authorList>
            <person name="Heo J."/>
            <person name="Kim S.-J."/>
            <person name="Kim J.-S."/>
            <person name="Hong S.-B."/>
            <person name="Kwon S.-W."/>
        </authorList>
    </citation>
    <scope>NUCLEOTIDE SEQUENCE [LARGE SCALE GENOMIC DNA]</scope>
    <source>
        <strain evidence="2 3">KACC 19320</strain>
    </source>
</reference>
<proteinExistence type="predicted"/>
<accession>A0A514Z9D3</accession>
<keyword evidence="1" id="KW-0472">Membrane</keyword>
<feature type="transmembrane region" description="Helical" evidence="1">
    <location>
        <begin position="26"/>
        <end position="51"/>
    </location>
</feature>
<name>A0A514Z9D3_9LACT</name>
<dbReference type="AlphaFoldDB" id="A0A514Z9D3"/>
<dbReference type="PANTHER" id="PTHR36833">
    <property type="entry name" value="SLR0610 PROTEIN-RELATED"/>
    <property type="match status" value="1"/>
</dbReference>
<gene>
    <name evidence="2" type="ORF">FLP15_08565</name>
</gene>
<dbReference type="EMBL" id="CP041356">
    <property type="protein sequence ID" value="QDK71198.1"/>
    <property type="molecule type" value="Genomic_DNA"/>
</dbReference>
<sequence length="261" mass="29596">MKRILRLEKIFAAQYLKQLMEYKADFLVGIIGVFLTQGLNILLIGIIFTQIPSLRGWSLPEIIFIYGYGSLPKGIDHVLTDNLWAVGQRLVRRGDFDKYMTRPISPLIYCALEMFQVDGFGEMLIGILLMASTWQTVAWTPLKAFAFIVSIPFATLIYTALKIILSSLAFWMKQSGSLLYVFYQVNGFSKYPVTIYNFPVRFLISFIVPFAFTAYYPASFLLKGQNFVLNIGGTILVSVLFMTFALWIWNKGIAAYESAGS</sequence>
<feature type="transmembrane region" description="Helical" evidence="1">
    <location>
        <begin position="191"/>
        <end position="215"/>
    </location>
</feature>
<dbReference type="KEGG" id="lack:FLP15_08565"/>
<keyword evidence="3" id="KW-1185">Reference proteome</keyword>
<feature type="transmembrane region" description="Helical" evidence="1">
    <location>
        <begin position="227"/>
        <end position="249"/>
    </location>
</feature>
<dbReference type="RefSeq" id="WP_142766772.1">
    <property type="nucleotide sequence ID" value="NZ_CP041356.1"/>
</dbReference>
<evidence type="ECO:0000313" key="2">
    <source>
        <dbReference type="EMBL" id="QDK71198.1"/>
    </source>
</evidence>
<protein>
    <submittedName>
        <fullName evidence="2">Multidrug ABC transporter permease</fullName>
    </submittedName>
</protein>
<evidence type="ECO:0000256" key="1">
    <source>
        <dbReference type="SAM" id="Phobius"/>
    </source>
</evidence>
<dbReference type="OrthoDB" id="9788195at2"/>
<dbReference type="Pfam" id="PF06182">
    <property type="entry name" value="ABC2_membrane_6"/>
    <property type="match status" value="1"/>
</dbReference>
<keyword evidence="1" id="KW-0812">Transmembrane</keyword>
<dbReference type="PANTHER" id="PTHR36833:SF1">
    <property type="entry name" value="INTEGRAL MEMBRANE TRANSPORT PROTEIN"/>
    <property type="match status" value="1"/>
</dbReference>
<feature type="transmembrane region" description="Helical" evidence="1">
    <location>
        <begin position="144"/>
        <end position="171"/>
    </location>
</feature>